<dbReference type="InterPro" id="IPR009072">
    <property type="entry name" value="Histone-fold"/>
</dbReference>
<evidence type="ECO:0000256" key="3">
    <source>
        <dbReference type="ARBA" id="ARBA00023242"/>
    </source>
</evidence>
<accession>A0AAQ3R940</accession>
<dbReference type="GO" id="GO:0031490">
    <property type="term" value="F:chromatin DNA binding"/>
    <property type="evidence" value="ECO:0007669"/>
    <property type="project" value="TreeGrafter"/>
</dbReference>
<dbReference type="GO" id="GO:0006272">
    <property type="term" value="P:leading strand elongation"/>
    <property type="evidence" value="ECO:0007669"/>
    <property type="project" value="TreeGrafter"/>
</dbReference>
<evidence type="ECO:0000256" key="5">
    <source>
        <dbReference type="ARBA" id="ARBA00042096"/>
    </source>
</evidence>
<feature type="region of interest" description="Disordered" evidence="6">
    <location>
        <begin position="1"/>
        <end position="33"/>
    </location>
</feature>
<dbReference type="SUPFAM" id="SSF47113">
    <property type="entry name" value="Histone-fold"/>
    <property type="match status" value="1"/>
</dbReference>
<dbReference type="AlphaFoldDB" id="A0AAQ3R940"/>
<protein>
    <recommendedName>
        <fullName evidence="4">DNA polymerase epsilon subunit D</fullName>
    </recommendedName>
    <alternativeName>
        <fullName evidence="5">DNA polymerase II subunit D</fullName>
    </alternativeName>
</protein>
<name>A0AAQ3R940_9PEZI</name>
<evidence type="ECO:0000313" key="9">
    <source>
        <dbReference type="Proteomes" id="UP001303373"/>
    </source>
</evidence>
<evidence type="ECO:0000256" key="6">
    <source>
        <dbReference type="SAM" id="MobiDB-lite"/>
    </source>
</evidence>
<evidence type="ECO:0000259" key="7">
    <source>
        <dbReference type="Pfam" id="PF00808"/>
    </source>
</evidence>
<dbReference type="GO" id="GO:0031507">
    <property type="term" value="P:heterochromatin formation"/>
    <property type="evidence" value="ECO:0007669"/>
    <property type="project" value="TreeGrafter"/>
</dbReference>
<feature type="domain" description="Transcription factor CBF/NF-Y/archaeal histone" evidence="7">
    <location>
        <begin position="38"/>
        <end position="102"/>
    </location>
</feature>
<feature type="region of interest" description="Disordered" evidence="6">
    <location>
        <begin position="134"/>
        <end position="278"/>
    </location>
</feature>
<keyword evidence="3" id="KW-0539">Nucleus</keyword>
<dbReference type="GO" id="GO:0046982">
    <property type="term" value="F:protein heterodimerization activity"/>
    <property type="evidence" value="ECO:0007669"/>
    <property type="project" value="InterPro"/>
</dbReference>
<dbReference type="GO" id="GO:0008622">
    <property type="term" value="C:epsilon DNA polymerase complex"/>
    <property type="evidence" value="ECO:0007669"/>
    <property type="project" value="TreeGrafter"/>
</dbReference>
<feature type="compositionally biased region" description="Acidic residues" evidence="6">
    <location>
        <begin position="254"/>
        <end position="263"/>
    </location>
</feature>
<sequence length="278" mass="29846">MPGRKSNISTISNGPEEAAETTPASKASKEGISVEDLSLPKSMIQRLAKGVLPANTQIQKDALLALHKSATVFVSYIASSSSENAQSNGKKTIVPQDVINALKDAEFESFLPRVEAELKKYNDIQCDKRNTYRRKVKEEKAAAAGKDGASGQAGGEEDATMNGDANGHADVNDPERPIKKLKTDNGVAATPDADGNVGGAEDDENDHDVDDQDGDDDEAEDDEDEDDDDDDDAEDDEDDVDDDETEAIDVTMEGPDDDEDDEERGGLRDEALDEPDSD</sequence>
<dbReference type="InterPro" id="IPR051377">
    <property type="entry name" value="DNA_Pol-Epsilon_Subunit"/>
</dbReference>
<feature type="compositionally biased region" description="Acidic residues" evidence="6">
    <location>
        <begin position="200"/>
        <end position="247"/>
    </location>
</feature>
<dbReference type="PANTHER" id="PTHR46172">
    <property type="entry name" value="DNA POLYMERASE EPSILON SUBUNIT 3"/>
    <property type="match status" value="1"/>
</dbReference>
<evidence type="ECO:0000256" key="1">
    <source>
        <dbReference type="ARBA" id="ARBA00004123"/>
    </source>
</evidence>
<feature type="compositionally biased region" description="Polar residues" evidence="6">
    <location>
        <begin position="1"/>
        <end position="13"/>
    </location>
</feature>
<dbReference type="GO" id="GO:0006974">
    <property type="term" value="P:DNA damage response"/>
    <property type="evidence" value="ECO:0007669"/>
    <property type="project" value="TreeGrafter"/>
</dbReference>
<dbReference type="CDD" id="cd22928">
    <property type="entry name" value="HFD_POLE3_DPB4"/>
    <property type="match status" value="1"/>
</dbReference>
<keyword evidence="9" id="KW-1185">Reference proteome</keyword>
<dbReference type="EMBL" id="CP138582">
    <property type="protein sequence ID" value="WPG99714.1"/>
    <property type="molecule type" value="Genomic_DNA"/>
</dbReference>
<evidence type="ECO:0000313" key="8">
    <source>
        <dbReference type="EMBL" id="WPG99714.1"/>
    </source>
</evidence>
<dbReference type="PANTHER" id="PTHR46172:SF1">
    <property type="entry name" value="DNA POLYMERASE EPSILON SUBUNIT 3"/>
    <property type="match status" value="1"/>
</dbReference>
<comment type="subcellular location">
    <subcellularLocation>
        <location evidence="1">Nucleus</location>
    </subcellularLocation>
</comment>
<dbReference type="Pfam" id="PF00808">
    <property type="entry name" value="CBFD_NFYB_HMF"/>
    <property type="match status" value="1"/>
</dbReference>
<dbReference type="Proteomes" id="UP001303373">
    <property type="component" value="Chromosome 3"/>
</dbReference>
<keyword evidence="2" id="KW-0235">DNA replication</keyword>
<feature type="compositionally biased region" description="Basic and acidic residues" evidence="6">
    <location>
        <begin position="170"/>
        <end position="183"/>
    </location>
</feature>
<gene>
    <name evidence="8" type="ORF">R9X50_00253300</name>
</gene>
<dbReference type="GO" id="GO:0008623">
    <property type="term" value="C:CHRAC"/>
    <property type="evidence" value="ECO:0007669"/>
    <property type="project" value="TreeGrafter"/>
</dbReference>
<dbReference type="InterPro" id="IPR003958">
    <property type="entry name" value="CBFA_NFYB_domain"/>
</dbReference>
<evidence type="ECO:0000256" key="4">
    <source>
        <dbReference type="ARBA" id="ARBA00039775"/>
    </source>
</evidence>
<dbReference type="Gene3D" id="1.10.20.10">
    <property type="entry name" value="Histone, subunit A"/>
    <property type="match status" value="1"/>
</dbReference>
<reference evidence="8 9" key="1">
    <citation type="submission" date="2023-11" db="EMBL/GenBank/DDBJ databases">
        <title>An acidophilic fungus is an integral part of prey digestion in a carnivorous sundew plant.</title>
        <authorList>
            <person name="Tsai I.J."/>
        </authorList>
    </citation>
    <scope>NUCLEOTIDE SEQUENCE [LARGE SCALE GENOMIC DNA]</scope>
    <source>
        <strain evidence="8">169a</strain>
    </source>
</reference>
<proteinExistence type="predicted"/>
<organism evidence="8 9">
    <name type="scientific">Acrodontium crateriforme</name>
    <dbReference type="NCBI Taxonomy" id="150365"/>
    <lineage>
        <taxon>Eukaryota</taxon>
        <taxon>Fungi</taxon>
        <taxon>Dikarya</taxon>
        <taxon>Ascomycota</taxon>
        <taxon>Pezizomycotina</taxon>
        <taxon>Dothideomycetes</taxon>
        <taxon>Dothideomycetidae</taxon>
        <taxon>Mycosphaerellales</taxon>
        <taxon>Teratosphaeriaceae</taxon>
        <taxon>Acrodontium</taxon>
    </lineage>
</organism>
<evidence type="ECO:0000256" key="2">
    <source>
        <dbReference type="ARBA" id="ARBA00022705"/>
    </source>
</evidence>